<protein>
    <recommendedName>
        <fullName evidence="2">Intermembrane lipid transfer protein VPS13-like C-terminal domain-containing protein</fullName>
    </recommendedName>
</protein>
<reference evidence="3" key="1">
    <citation type="submission" date="2022-08" db="UniProtKB">
        <authorList>
            <consortium name="EnsemblMetazoa"/>
        </authorList>
    </citation>
    <scope>IDENTIFICATION</scope>
    <source>
        <strain evidence="3">05x7-T-G4-1.051#20</strain>
    </source>
</reference>
<accession>A0A8W8NLW4</accession>
<feature type="domain" description="Intermembrane lipid transfer protein VPS13-like C-terminal" evidence="2">
    <location>
        <begin position="256"/>
        <end position="377"/>
    </location>
</feature>
<dbReference type="Proteomes" id="UP000005408">
    <property type="component" value="Unassembled WGS sequence"/>
</dbReference>
<name>A0A8W8NLW4_MAGGI</name>
<dbReference type="AlphaFoldDB" id="A0A8W8NLW4"/>
<comment type="similarity">
    <text evidence="1">Belongs to the VPS13 family.</text>
</comment>
<evidence type="ECO:0000313" key="3">
    <source>
        <dbReference type="EnsemblMetazoa" id="G7890.1:cds"/>
    </source>
</evidence>
<sequence>MTDADLKMVYGELLEETGLAKEQKHFFDNLHVSPLKIIFSQSIQLEERQEVHYHDNIFLNTIFRIQNVQEVVLKLGYFEKKNSFLNISQLISQIPRHYEEQATNQIYVIILGHDFFGNPLGLLRGIVEGGADLFYEPYQGAIQGPGEFVEGLALGVRSFVGHTVVGTAGALHRISGSVGKGLAILTFDDEYQKKRQEGLNKKPANIGEGLLRGMKGIGKGLVGVITRPSSGMVDFVSSSFEAIKRTADLSDEVKRIRPPRRFYSDKIIRPFNLVEAIGFNFLQETEEGMFAETDEYITHCVNTGDNKSTKSIFLITDRRVIYAKKGVMLGHWEAEWSYTWDDLKERPKQHDEKVEFLLKDKRRSPFQKRSSTEIIKTSESRIAEWLVSEISKAMNMK</sequence>
<evidence type="ECO:0000313" key="4">
    <source>
        <dbReference type="Proteomes" id="UP000005408"/>
    </source>
</evidence>
<keyword evidence="4" id="KW-1185">Reference proteome</keyword>
<evidence type="ECO:0000256" key="1">
    <source>
        <dbReference type="ARBA" id="ARBA00006545"/>
    </source>
</evidence>
<dbReference type="PANTHER" id="PTHR16166">
    <property type="entry name" value="VACUOLAR PROTEIN SORTING-ASSOCIATED PROTEIN VPS13"/>
    <property type="match status" value="1"/>
</dbReference>
<dbReference type="InterPro" id="IPR056748">
    <property type="entry name" value="VPS13-like_C"/>
</dbReference>
<dbReference type="Pfam" id="PF25037">
    <property type="entry name" value="VPS13_C"/>
    <property type="match status" value="1"/>
</dbReference>
<dbReference type="PANTHER" id="PTHR16166:SF93">
    <property type="entry name" value="INTERMEMBRANE LIPID TRANSFER PROTEIN VPS13"/>
    <property type="match status" value="1"/>
</dbReference>
<organism evidence="3 4">
    <name type="scientific">Magallana gigas</name>
    <name type="common">Pacific oyster</name>
    <name type="synonym">Crassostrea gigas</name>
    <dbReference type="NCBI Taxonomy" id="29159"/>
    <lineage>
        <taxon>Eukaryota</taxon>
        <taxon>Metazoa</taxon>
        <taxon>Spiralia</taxon>
        <taxon>Lophotrochozoa</taxon>
        <taxon>Mollusca</taxon>
        <taxon>Bivalvia</taxon>
        <taxon>Autobranchia</taxon>
        <taxon>Pteriomorphia</taxon>
        <taxon>Ostreida</taxon>
        <taxon>Ostreoidea</taxon>
        <taxon>Ostreidae</taxon>
        <taxon>Magallana</taxon>
    </lineage>
</organism>
<dbReference type="EnsemblMetazoa" id="G7890.1">
    <property type="protein sequence ID" value="G7890.1:cds"/>
    <property type="gene ID" value="G7890"/>
</dbReference>
<evidence type="ECO:0000259" key="2">
    <source>
        <dbReference type="Pfam" id="PF25037"/>
    </source>
</evidence>
<dbReference type="InterPro" id="IPR026847">
    <property type="entry name" value="VPS13"/>
</dbReference>
<dbReference type="GO" id="GO:0006623">
    <property type="term" value="P:protein targeting to vacuole"/>
    <property type="evidence" value="ECO:0007669"/>
    <property type="project" value="TreeGrafter"/>
</dbReference>
<proteinExistence type="inferred from homology"/>
<dbReference type="GO" id="GO:0045053">
    <property type="term" value="P:protein retention in Golgi apparatus"/>
    <property type="evidence" value="ECO:0007669"/>
    <property type="project" value="TreeGrafter"/>
</dbReference>